<accession>A0ABW8RBC8</accession>
<dbReference type="Proteomes" id="UP001623041">
    <property type="component" value="Unassembled WGS sequence"/>
</dbReference>
<sequence>MSKEIILKNEFAHVAVKVDLSSNGVRLMIKDIRTQRVIFLDPLELESLAWCEHKDLHHILDPSISRWKGIGHSTNEPLLPFRL</sequence>
<protein>
    <recommendedName>
        <fullName evidence="3">PilZ domain-containing protein</fullName>
    </recommendedName>
</protein>
<gene>
    <name evidence="1" type="ORF">ACJEBI_04570</name>
</gene>
<dbReference type="EMBL" id="JBJHQH010000003">
    <property type="protein sequence ID" value="MFK9090754.1"/>
    <property type="molecule type" value="Genomic_DNA"/>
</dbReference>
<reference evidence="1 2" key="1">
    <citation type="submission" date="2024-11" db="EMBL/GenBank/DDBJ databases">
        <authorList>
            <person name="Lucas J.A."/>
        </authorList>
    </citation>
    <scope>NUCLEOTIDE SEQUENCE [LARGE SCALE GENOMIC DNA]</scope>
    <source>
        <strain evidence="1 2">Z 5.4</strain>
    </source>
</reference>
<proteinExistence type="predicted"/>
<evidence type="ECO:0000313" key="1">
    <source>
        <dbReference type="EMBL" id="MFK9090754.1"/>
    </source>
</evidence>
<organism evidence="1 2">
    <name type="scientific">Bacillus salipaludis</name>
    <dbReference type="NCBI Taxonomy" id="2547811"/>
    <lineage>
        <taxon>Bacteria</taxon>
        <taxon>Bacillati</taxon>
        <taxon>Bacillota</taxon>
        <taxon>Bacilli</taxon>
        <taxon>Bacillales</taxon>
        <taxon>Bacillaceae</taxon>
        <taxon>Bacillus</taxon>
    </lineage>
</organism>
<comment type="caution">
    <text evidence="1">The sequence shown here is derived from an EMBL/GenBank/DDBJ whole genome shotgun (WGS) entry which is preliminary data.</text>
</comment>
<evidence type="ECO:0008006" key="3">
    <source>
        <dbReference type="Google" id="ProtNLM"/>
    </source>
</evidence>
<evidence type="ECO:0000313" key="2">
    <source>
        <dbReference type="Proteomes" id="UP001623041"/>
    </source>
</evidence>
<keyword evidence="2" id="KW-1185">Reference proteome</keyword>
<dbReference type="RefSeq" id="WP_406579448.1">
    <property type="nucleotide sequence ID" value="NZ_JBJHQH010000003.1"/>
</dbReference>
<name>A0ABW8RBC8_9BACI</name>